<evidence type="ECO:0000259" key="8">
    <source>
        <dbReference type="Pfam" id="PF11975"/>
    </source>
</evidence>
<dbReference type="PANTHER" id="PTHR32092:SF6">
    <property type="entry name" value="ALPHA-GALACTOSIDASE"/>
    <property type="match status" value="1"/>
</dbReference>
<feature type="domain" description="Glycosyl hydrolase family 4 C-terminal" evidence="8">
    <location>
        <begin position="225"/>
        <end position="453"/>
    </location>
</feature>
<dbReference type="EMBL" id="LAZR01004060">
    <property type="protein sequence ID" value="KKN12165.1"/>
    <property type="molecule type" value="Genomic_DNA"/>
</dbReference>
<name>A0A0F9MXW7_9ZZZZ</name>
<comment type="caution">
    <text evidence="9">The sequence shown here is derived from an EMBL/GenBank/DDBJ whole genome shotgun (WGS) entry which is preliminary data.</text>
</comment>
<dbReference type="GO" id="GO:0016616">
    <property type="term" value="F:oxidoreductase activity, acting on the CH-OH group of donors, NAD or NADP as acceptor"/>
    <property type="evidence" value="ECO:0007669"/>
    <property type="project" value="InterPro"/>
</dbReference>
<dbReference type="GO" id="GO:0005975">
    <property type="term" value="P:carbohydrate metabolic process"/>
    <property type="evidence" value="ECO:0007669"/>
    <property type="project" value="InterPro"/>
</dbReference>
<dbReference type="InterPro" id="IPR015955">
    <property type="entry name" value="Lactate_DH/Glyco_Ohase_4_C"/>
</dbReference>
<protein>
    <recommendedName>
        <fullName evidence="8">Glycosyl hydrolase family 4 C-terminal domain-containing protein</fullName>
    </recommendedName>
</protein>
<dbReference type="PANTHER" id="PTHR32092">
    <property type="entry name" value="6-PHOSPHO-BETA-GLUCOSIDASE-RELATED"/>
    <property type="match status" value="1"/>
</dbReference>
<evidence type="ECO:0000256" key="7">
    <source>
        <dbReference type="ARBA" id="ARBA00023295"/>
    </source>
</evidence>
<dbReference type="SUPFAM" id="SSF56327">
    <property type="entry name" value="LDH C-terminal domain-like"/>
    <property type="match status" value="1"/>
</dbReference>
<organism evidence="9">
    <name type="scientific">marine sediment metagenome</name>
    <dbReference type="NCBI Taxonomy" id="412755"/>
    <lineage>
        <taxon>unclassified sequences</taxon>
        <taxon>metagenomes</taxon>
        <taxon>ecological metagenomes</taxon>
    </lineage>
</organism>
<comment type="similarity">
    <text evidence="2">Belongs to the glycosyl hydrolase 4 family.</text>
</comment>
<keyword evidence="7" id="KW-0326">Glycosidase</keyword>
<dbReference type="SUPFAM" id="SSF51735">
    <property type="entry name" value="NAD(P)-binding Rossmann-fold domains"/>
    <property type="match status" value="1"/>
</dbReference>
<dbReference type="GO" id="GO:0046872">
    <property type="term" value="F:metal ion binding"/>
    <property type="evidence" value="ECO:0007669"/>
    <property type="project" value="UniProtKB-KW"/>
</dbReference>
<dbReference type="Pfam" id="PF02056">
    <property type="entry name" value="Glyco_hydro_4"/>
    <property type="match status" value="1"/>
</dbReference>
<dbReference type="InterPro" id="IPR022616">
    <property type="entry name" value="Glyco_hydro_4_C"/>
</dbReference>
<proteinExistence type="inferred from homology"/>
<keyword evidence="6" id="KW-0464">Manganese</keyword>
<keyword evidence="4" id="KW-0378">Hydrolase</keyword>
<evidence type="ECO:0000256" key="1">
    <source>
        <dbReference type="ARBA" id="ARBA00001911"/>
    </source>
</evidence>
<keyword evidence="5" id="KW-0520">NAD</keyword>
<evidence type="ECO:0000256" key="2">
    <source>
        <dbReference type="ARBA" id="ARBA00010141"/>
    </source>
</evidence>
<dbReference type="InterPro" id="IPR001088">
    <property type="entry name" value="Glyco_hydro_4"/>
</dbReference>
<accession>A0A0F9MXW7</accession>
<dbReference type="Gene3D" id="3.90.110.10">
    <property type="entry name" value="Lactate dehydrogenase/glycoside hydrolase, family 4, C-terminal"/>
    <property type="match status" value="1"/>
</dbReference>
<evidence type="ECO:0000256" key="5">
    <source>
        <dbReference type="ARBA" id="ARBA00023027"/>
    </source>
</evidence>
<dbReference type="Gene3D" id="3.40.50.720">
    <property type="entry name" value="NAD(P)-binding Rossmann-like Domain"/>
    <property type="match status" value="1"/>
</dbReference>
<reference evidence="9" key="1">
    <citation type="journal article" date="2015" name="Nature">
        <title>Complex archaea that bridge the gap between prokaryotes and eukaryotes.</title>
        <authorList>
            <person name="Spang A."/>
            <person name="Saw J.H."/>
            <person name="Jorgensen S.L."/>
            <person name="Zaremba-Niedzwiedzka K."/>
            <person name="Martijn J."/>
            <person name="Lind A.E."/>
            <person name="van Eijk R."/>
            <person name="Schleper C."/>
            <person name="Guy L."/>
            <person name="Ettema T.J."/>
        </authorList>
    </citation>
    <scope>NUCLEOTIDE SEQUENCE</scope>
</reference>
<dbReference type="GO" id="GO:0004553">
    <property type="term" value="F:hydrolase activity, hydrolyzing O-glycosyl compounds"/>
    <property type="evidence" value="ECO:0007669"/>
    <property type="project" value="InterPro"/>
</dbReference>
<evidence type="ECO:0000256" key="6">
    <source>
        <dbReference type="ARBA" id="ARBA00023211"/>
    </source>
</evidence>
<dbReference type="PRINTS" id="PR00732">
    <property type="entry name" value="GLHYDRLASE4"/>
</dbReference>
<gene>
    <name evidence="9" type="ORF">LCGC14_1019230</name>
</gene>
<comment type="cofactor">
    <cofactor evidence="1">
        <name>NAD(+)</name>
        <dbReference type="ChEBI" id="CHEBI:57540"/>
    </cofactor>
</comment>
<dbReference type="Pfam" id="PF11975">
    <property type="entry name" value="Glyco_hydro_4C"/>
    <property type="match status" value="1"/>
</dbReference>
<evidence type="ECO:0000313" key="9">
    <source>
        <dbReference type="EMBL" id="KKN12165.1"/>
    </source>
</evidence>
<dbReference type="InterPro" id="IPR036291">
    <property type="entry name" value="NAD(P)-bd_dom_sf"/>
</dbReference>
<evidence type="ECO:0000256" key="4">
    <source>
        <dbReference type="ARBA" id="ARBA00022801"/>
    </source>
</evidence>
<evidence type="ECO:0000256" key="3">
    <source>
        <dbReference type="ARBA" id="ARBA00022723"/>
    </source>
</evidence>
<keyword evidence="3" id="KW-0479">Metal-binding</keyword>
<sequence>MKTKIIFFGNFQLSIMLKITFIGAGSLVFGRNVLTDILTFPIFRNNTIICLEDIDPKRLDLMYDYMQNYKECYPQDTQGITFEKTTNQKKAVEDAKYIINAVQIGGLDAFKLDIEIPFKYGVSQCIGDTLGPGGVFRFLRSVPFFKSLLMDIKDVGYNPRKNEMKPLILNYTNPMAMNTWYCNVISPDSTIGLCHGVQGTAALLRSLISSETSIKLSPRDFSYMCAGINHMAWFLEARYRDPADINGTWIDGYPVLNEIIKNNSESILIEKLRFDMMKATGYFMTESSGHLSEYLPYYRKREDLLEEYKGSDKGHRSLKHSEDYFMQVKNQGTMEKDFKRRMNEKRFQFKEKPSGEYASRIINALETGEPFRFNGNVLNKEGAFITNLPKDCCVEMSIFADRHGFHPQGGIKLPTVCQALCMSNIMVQKAAVEGALELNREKIFQAVLLDPNTASVCAPNEIRNMVDELFTKEAKWLPQF</sequence>
<dbReference type="AlphaFoldDB" id="A0A0F9MXW7"/>